<dbReference type="SUPFAM" id="SSF109604">
    <property type="entry name" value="HD-domain/PDEase-like"/>
    <property type="match status" value="1"/>
</dbReference>
<keyword evidence="4" id="KW-0378">Hydrolase</keyword>
<gene>
    <name evidence="4" type="primary">rpfG_2</name>
    <name evidence="4" type="ORF">Poly30_20890</name>
</gene>
<dbReference type="InterPro" id="IPR037522">
    <property type="entry name" value="HD_GYP_dom"/>
</dbReference>
<dbReference type="GO" id="GO:0000160">
    <property type="term" value="P:phosphorelay signal transduction system"/>
    <property type="evidence" value="ECO:0007669"/>
    <property type="project" value="InterPro"/>
</dbReference>
<name>A0A518ER73_9BACT</name>
<evidence type="ECO:0000313" key="5">
    <source>
        <dbReference type="Proteomes" id="UP000320390"/>
    </source>
</evidence>
<keyword evidence="1" id="KW-0597">Phosphoprotein</keyword>
<dbReference type="PROSITE" id="PS50110">
    <property type="entry name" value="RESPONSE_REGULATORY"/>
    <property type="match status" value="1"/>
</dbReference>
<evidence type="ECO:0000259" key="2">
    <source>
        <dbReference type="PROSITE" id="PS50110"/>
    </source>
</evidence>
<dbReference type="SMART" id="SM00448">
    <property type="entry name" value="REC"/>
    <property type="match status" value="1"/>
</dbReference>
<dbReference type="PROSITE" id="PS51832">
    <property type="entry name" value="HD_GYP"/>
    <property type="match status" value="1"/>
</dbReference>
<evidence type="ECO:0000256" key="1">
    <source>
        <dbReference type="PROSITE-ProRule" id="PRU00169"/>
    </source>
</evidence>
<dbReference type="Gene3D" id="1.10.3210.10">
    <property type="entry name" value="Hypothetical protein af1432"/>
    <property type="match status" value="1"/>
</dbReference>
<dbReference type="InterPro" id="IPR003607">
    <property type="entry name" value="HD/PDEase_dom"/>
</dbReference>
<evidence type="ECO:0000259" key="3">
    <source>
        <dbReference type="PROSITE" id="PS51832"/>
    </source>
</evidence>
<dbReference type="PANTHER" id="PTHR45228">
    <property type="entry name" value="CYCLIC DI-GMP PHOSPHODIESTERASE TM_0186-RELATED"/>
    <property type="match status" value="1"/>
</dbReference>
<accession>A0A518ER73</accession>
<dbReference type="EC" id="3.1.4.52" evidence="4"/>
<feature type="modified residue" description="4-aspartylphosphate" evidence="1">
    <location>
        <position position="61"/>
    </location>
</feature>
<dbReference type="AlphaFoldDB" id="A0A518ER73"/>
<proteinExistence type="predicted"/>
<evidence type="ECO:0000313" key="4">
    <source>
        <dbReference type="EMBL" id="QDV06579.1"/>
    </source>
</evidence>
<dbReference type="GO" id="GO:0071111">
    <property type="term" value="F:cyclic-guanylate-specific phosphodiesterase activity"/>
    <property type="evidence" value="ECO:0007669"/>
    <property type="project" value="UniProtKB-EC"/>
</dbReference>
<dbReference type="CDD" id="cd00077">
    <property type="entry name" value="HDc"/>
    <property type="match status" value="1"/>
</dbReference>
<protein>
    <submittedName>
        <fullName evidence="4">Cyclic di-GMP phosphodiesterase response regulator RpfG</fullName>
        <ecNumber evidence="4">3.1.4.52</ecNumber>
    </submittedName>
</protein>
<reference evidence="4 5" key="1">
    <citation type="submission" date="2019-02" db="EMBL/GenBank/DDBJ databases">
        <title>Deep-cultivation of Planctomycetes and their phenomic and genomic characterization uncovers novel biology.</title>
        <authorList>
            <person name="Wiegand S."/>
            <person name="Jogler M."/>
            <person name="Boedeker C."/>
            <person name="Pinto D."/>
            <person name="Vollmers J."/>
            <person name="Rivas-Marin E."/>
            <person name="Kohn T."/>
            <person name="Peeters S.H."/>
            <person name="Heuer A."/>
            <person name="Rast P."/>
            <person name="Oberbeckmann S."/>
            <person name="Bunk B."/>
            <person name="Jeske O."/>
            <person name="Meyerdierks A."/>
            <person name="Storesund J.E."/>
            <person name="Kallscheuer N."/>
            <person name="Luecker S."/>
            <person name="Lage O.M."/>
            <person name="Pohl T."/>
            <person name="Merkel B.J."/>
            <person name="Hornburger P."/>
            <person name="Mueller R.-W."/>
            <person name="Bruemmer F."/>
            <person name="Labrenz M."/>
            <person name="Spormann A.M."/>
            <person name="Op den Camp H."/>
            <person name="Overmann J."/>
            <person name="Amann R."/>
            <person name="Jetten M.S.M."/>
            <person name="Mascher T."/>
            <person name="Medema M.H."/>
            <person name="Devos D.P."/>
            <person name="Kaster A.-K."/>
            <person name="Ovreas L."/>
            <person name="Rohde M."/>
            <person name="Galperin M.Y."/>
            <person name="Jogler C."/>
        </authorList>
    </citation>
    <scope>NUCLEOTIDE SEQUENCE [LARGE SCALE GENOMIC DNA]</scope>
    <source>
        <strain evidence="4 5">Poly30</strain>
    </source>
</reference>
<dbReference type="Proteomes" id="UP000320390">
    <property type="component" value="Chromosome"/>
</dbReference>
<dbReference type="EMBL" id="CP036434">
    <property type="protein sequence ID" value="QDV06579.1"/>
    <property type="molecule type" value="Genomic_DNA"/>
</dbReference>
<dbReference type="Pfam" id="PF13487">
    <property type="entry name" value="HD_5"/>
    <property type="match status" value="1"/>
</dbReference>
<keyword evidence="5" id="KW-1185">Reference proteome</keyword>
<dbReference type="Gene3D" id="3.40.50.2300">
    <property type="match status" value="1"/>
</dbReference>
<feature type="domain" description="Response regulatory" evidence="2">
    <location>
        <begin position="12"/>
        <end position="127"/>
    </location>
</feature>
<dbReference type="InterPro" id="IPR052020">
    <property type="entry name" value="Cyclic_di-GMP/3'3'-cGAMP_PDE"/>
</dbReference>
<dbReference type="SUPFAM" id="SSF52172">
    <property type="entry name" value="CheY-like"/>
    <property type="match status" value="1"/>
</dbReference>
<organism evidence="4 5">
    <name type="scientific">Saltatorellus ferox</name>
    <dbReference type="NCBI Taxonomy" id="2528018"/>
    <lineage>
        <taxon>Bacteria</taxon>
        <taxon>Pseudomonadati</taxon>
        <taxon>Planctomycetota</taxon>
        <taxon>Planctomycetia</taxon>
        <taxon>Planctomycetia incertae sedis</taxon>
        <taxon>Saltatorellus</taxon>
    </lineage>
</organism>
<dbReference type="InterPro" id="IPR001789">
    <property type="entry name" value="Sig_transdc_resp-reg_receiver"/>
</dbReference>
<dbReference type="Pfam" id="PF00072">
    <property type="entry name" value="Response_reg"/>
    <property type="match status" value="1"/>
</dbReference>
<dbReference type="SMART" id="SM00471">
    <property type="entry name" value="HDc"/>
    <property type="match status" value="1"/>
</dbReference>
<sequence>MEAPMETERPLHILLADDERLTLEILGTVLEAHGFQVHLSTTPVDAIASIERERFDAVVTDVVFDGRSAGEEILAATRKLQPQAICLLMTGYPRVDAAVQAMKVGAVDYLQKPVEPKVLAATIQRAVSEKRLAKEELPFQDLVDILSGLVAKSIERVDPYTAGHGERTRRYCRLVAEDFGLDAKTVERLELAAIAHDYGKIFLDDLGFLTKQGALSPRERMEMKRHPLVGAERLGAHPQLAEVVQFVAEHHERWDGTGYPFRIKGREISRPGRILCVVEVFDSLTTRRSYKNAWSLQKTIDYFESQAGRAFDPEILDTFLRLLEAHGASWLEAPKADLTAAGLLVPAERGELPSPPRIAAGTIGSGILTQQA</sequence>
<feature type="domain" description="HD-GYP" evidence="3">
    <location>
        <begin position="139"/>
        <end position="335"/>
    </location>
</feature>
<dbReference type="InterPro" id="IPR011006">
    <property type="entry name" value="CheY-like_superfamily"/>
</dbReference>